<proteinExistence type="predicted"/>
<dbReference type="EMBL" id="MEZK01000024">
    <property type="protein sequence ID" value="OGD62175.1"/>
    <property type="molecule type" value="Genomic_DNA"/>
</dbReference>
<dbReference type="Proteomes" id="UP000177006">
    <property type="component" value="Unassembled WGS sequence"/>
</dbReference>
<dbReference type="AlphaFoldDB" id="A0A1F5E478"/>
<dbReference type="STRING" id="1797457.A2160_01325"/>
<reference evidence="1 2" key="1">
    <citation type="journal article" date="2016" name="Nat. Commun.">
        <title>Thousands of microbial genomes shed light on interconnected biogeochemical processes in an aquifer system.</title>
        <authorList>
            <person name="Anantharaman K."/>
            <person name="Brown C.T."/>
            <person name="Hug L.A."/>
            <person name="Sharon I."/>
            <person name="Castelle C.J."/>
            <person name="Probst A.J."/>
            <person name="Thomas B.C."/>
            <person name="Singh A."/>
            <person name="Wilkins M.J."/>
            <person name="Karaoz U."/>
            <person name="Brodie E.L."/>
            <person name="Williams K.H."/>
            <person name="Hubbard S.S."/>
            <person name="Banfield J.F."/>
        </authorList>
    </citation>
    <scope>NUCLEOTIDE SEQUENCE [LARGE SCALE GENOMIC DNA]</scope>
</reference>
<protein>
    <submittedName>
        <fullName evidence="1">Uncharacterized protein</fullName>
    </submittedName>
</protein>
<gene>
    <name evidence="1" type="ORF">A2160_01325</name>
</gene>
<sequence length="160" mass="17571">MGFIANAVRLTEDMGLRQLAPALKLQIFEKMAGPAEFLGWLIKHGGNVGDVKGNFLAQFATAAKQAISKIYMIDFDEGSPPGSYEPGRLGLSQSFLCDIFNITDDMGLLPYPKQGHVKGPLEKYLYNVLAFGPQEDRITPESHVQFTETVHQLAKDLVSA</sequence>
<evidence type="ECO:0000313" key="2">
    <source>
        <dbReference type="Proteomes" id="UP000177006"/>
    </source>
</evidence>
<name>A0A1F5E478_9BACT</name>
<evidence type="ECO:0000313" key="1">
    <source>
        <dbReference type="EMBL" id="OGD62175.1"/>
    </source>
</evidence>
<accession>A0A1F5E478</accession>
<comment type="caution">
    <text evidence="1">The sequence shown here is derived from an EMBL/GenBank/DDBJ whole genome shotgun (WGS) entry which is preliminary data.</text>
</comment>
<organism evidence="1 2">
    <name type="scientific">Candidatus Beckwithbacteria bacterium RBG_13_42_9</name>
    <dbReference type="NCBI Taxonomy" id="1797457"/>
    <lineage>
        <taxon>Bacteria</taxon>
        <taxon>Candidatus Beckwithiibacteriota</taxon>
    </lineage>
</organism>